<accession>A0A939NCA3</accession>
<dbReference type="EMBL" id="JAGETQ010000104">
    <property type="protein sequence ID" value="MBO1916426.1"/>
    <property type="molecule type" value="Genomic_DNA"/>
</dbReference>
<protein>
    <submittedName>
        <fullName evidence="1">Uncharacterized protein</fullName>
    </submittedName>
</protein>
<reference evidence="1" key="1">
    <citation type="submission" date="2021-03" db="EMBL/GenBank/DDBJ databases">
        <title>Molecular epidemiology and mechanisms of colistin and carbapenem resistance in Enterobacteriaceae from clinical isolates, the environment and porcine samples in Pretoria, South Africa.</title>
        <authorList>
            <person name="Bogoshi D."/>
            <person name="Mbelle N.M."/>
            <person name="Naidoo V."/>
            <person name="Osei Sekyere J."/>
        </authorList>
    </citation>
    <scope>NUCLEOTIDE SEQUENCE</scope>
    <source>
        <strain evidence="1">C052</strain>
    </source>
</reference>
<name>A0A939NCA3_PRORE</name>
<evidence type="ECO:0000313" key="2">
    <source>
        <dbReference type="Proteomes" id="UP000664477"/>
    </source>
</evidence>
<organism evidence="1 2">
    <name type="scientific">Providencia rettgeri</name>
    <dbReference type="NCBI Taxonomy" id="587"/>
    <lineage>
        <taxon>Bacteria</taxon>
        <taxon>Pseudomonadati</taxon>
        <taxon>Pseudomonadota</taxon>
        <taxon>Gammaproteobacteria</taxon>
        <taxon>Enterobacterales</taxon>
        <taxon>Morganellaceae</taxon>
        <taxon>Providencia</taxon>
    </lineage>
</organism>
<comment type="caution">
    <text evidence="1">The sequence shown here is derived from an EMBL/GenBank/DDBJ whole genome shotgun (WGS) entry which is preliminary data.</text>
</comment>
<sequence length="47" mass="5168">MTVNFKASGMVKLDGVSSRELELPKANVPRLIYLSEQTTASVKVKCQ</sequence>
<dbReference type="AlphaFoldDB" id="A0A939NCA3"/>
<evidence type="ECO:0000313" key="1">
    <source>
        <dbReference type="EMBL" id="MBO1916426.1"/>
    </source>
</evidence>
<gene>
    <name evidence="1" type="ORF">J4727_15245</name>
</gene>
<proteinExistence type="predicted"/>
<dbReference type="Proteomes" id="UP000664477">
    <property type="component" value="Unassembled WGS sequence"/>
</dbReference>